<organism evidence="3 4">
    <name type="scientific">Flavobacterium tibetense</name>
    <dbReference type="NCBI Taxonomy" id="2233533"/>
    <lineage>
        <taxon>Bacteria</taxon>
        <taxon>Pseudomonadati</taxon>
        <taxon>Bacteroidota</taxon>
        <taxon>Flavobacteriia</taxon>
        <taxon>Flavobacteriales</taxon>
        <taxon>Flavobacteriaceae</taxon>
        <taxon>Flavobacterium</taxon>
    </lineage>
</organism>
<comment type="caution">
    <text evidence="3">The sequence shown here is derived from an EMBL/GenBank/DDBJ whole genome shotgun (WGS) entry which is preliminary data.</text>
</comment>
<accession>A0A365P0T4</accession>
<feature type="chain" id="PRO_5017058110" description="Type IX secretion system protein PorV domain-containing protein" evidence="1">
    <location>
        <begin position="20"/>
        <end position="403"/>
    </location>
</feature>
<dbReference type="NCBIfam" id="NF033710">
    <property type="entry name" value="T9SS_OM_PorV"/>
    <property type="match status" value="1"/>
</dbReference>
<dbReference type="PROSITE" id="PS00018">
    <property type="entry name" value="EF_HAND_1"/>
    <property type="match status" value="1"/>
</dbReference>
<name>A0A365P0T4_9FLAO</name>
<dbReference type="InterPro" id="IPR018247">
    <property type="entry name" value="EF_Hand_1_Ca_BS"/>
</dbReference>
<evidence type="ECO:0000313" key="4">
    <source>
        <dbReference type="Proteomes" id="UP000253319"/>
    </source>
</evidence>
<dbReference type="InterPro" id="IPR047799">
    <property type="entry name" value="T9SS_OM_PorV"/>
</dbReference>
<gene>
    <name evidence="3" type="ORF">DPN68_09800</name>
</gene>
<dbReference type="SUPFAM" id="SSF56935">
    <property type="entry name" value="Porins"/>
    <property type="match status" value="1"/>
</dbReference>
<dbReference type="NCBIfam" id="NF033709">
    <property type="entry name" value="PorV_fam"/>
    <property type="match status" value="1"/>
</dbReference>
<evidence type="ECO:0000256" key="1">
    <source>
        <dbReference type="SAM" id="SignalP"/>
    </source>
</evidence>
<dbReference type="Pfam" id="PF19572">
    <property type="entry name" value="PorV"/>
    <property type="match status" value="1"/>
</dbReference>
<dbReference type="Proteomes" id="UP000253319">
    <property type="component" value="Unassembled WGS sequence"/>
</dbReference>
<sequence length="403" mass="44723">MKKIALLIAFIIVSQNTFAQEDNSRTITTGVPFLLIAADARSAGLADMGVATSADAFSQQYNPAKYAFALQEHGFSVSYTPYLTSIANDISLGQLTYYNKLNERSAFAGSFRYFGLGDIELRETGDPNEVPRVVNPNELAVDLSYSLKLSERFAMAVGGRFIRSALRIPDGTTDASAATTFAVDIAGYYQSEEIAYDDFNGRWRLGFNLQNMGPKISYDNDEFNDNFLPANLRLGGGFDFIFDEYNKIGLTAEVTKLMVPTPPARVQPTDLDGDGVISPSEVAAANDANTQAQNDYRKTSWTSGIFKSFGDAPDGFAEELKEFTWALGAEYWYQDSFALRMGYFNEHELKGARKFFTLGAGFKYNIVKIDVSYLFSASKVRNPLENTLRFSLTFNFGDSYDEL</sequence>
<dbReference type="AlphaFoldDB" id="A0A365P0T4"/>
<protein>
    <recommendedName>
        <fullName evidence="2">Type IX secretion system protein PorV domain-containing protein</fullName>
    </recommendedName>
</protein>
<evidence type="ECO:0000259" key="2">
    <source>
        <dbReference type="Pfam" id="PF19572"/>
    </source>
</evidence>
<dbReference type="EMBL" id="QLST01000011">
    <property type="protein sequence ID" value="RBA27974.1"/>
    <property type="molecule type" value="Genomic_DNA"/>
</dbReference>
<feature type="signal peptide" evidence="1">
    <location>
        <begin position="1"/>
        <end position="19"/>
    </location>
</feature>
<dbReference type="Gene3D" id="2.40.160.60">
    <property type="entry name" value="Outer membrane protein transport protein (OMPP1/FadL/TodX)"/>
    <property type="match status" value="1"/>
</dbReference>
<keyword evidence="4" id="KW-1185">Reference proteome</keyword>
<dbReference type="OrthoDB" id="9758448at2"/>
<dbReference type="RefSeq" id="WP_113989478.1">
    <property type="nucleotide sequence ID" value="NZ_QLST01000011.1"/>
</dbReference>
<reference evidence="3 4" key="1">
    <citation type="submission" date="2018-06" db="EMBL/GenBank/DDBJ databases">
        <title>Flavobacterium tibetense sp. nov., isolated from a wetland YonghuCo on Tibetan Plateau.</title>
        <authorList>
            <person name="Xing P."/>
            <person name="Phurbu D."/>
            <person name="Lu H."/>
        </authorList>
    </citation>
    <scope>NUCLEOTIDE SEQUENCE [LARGE SCALE GENOMIC DNA]</scope>
    <source>
        <strain evidence="3 4">YH5</strain>
    </source>
</reference>
<evidence type="ECO:0000313" key="3">
    <source>
        <dbReference type="EMBL" id="RBA27974.1"/>
    </source>
</evidence>
<proteinExistence type="predicted"/>
<keyword evidence="1" id="KW-0732">Signal</keyword>
<feature type="domain" description="Type IX secretion system protein PorV" evidence="2">
    <location>
        <begin position="21"/>
        <end position="263"/>
    </location>
</feature>
<dbReference type="InterPro" id="IPR045741">
    <property type="entry name" value="PorV"/>
</dbReference>